<dbReference type="PANTHER" id="PTHR11117">
    <property type="entry name" value="SUCCINYL-COA LIGASE SUBUNIT ALPHA"/>
    <property type="match status" value="1"/>
</dbReference>
<sequence length="155" mass="16943">MKQIVIEASTSSRQQSLDNIALSDRSGLAGPLQRPQGCTDMQVTVNACESIAWGTKIVGGVTPGRTGQHLRLPVLPTERQVRRRLILRPWSKAKAAIEEAIEAEVPPIVAVAEHIPLHDMLRVSRTSVIVYLGPSSTSAWQDPFYSEDTIQVHVG</sequence>
<organism evidence="2 3">
    <name type="scientific">Lasiosphaeris hirsuta</name>
    <dbReference type="NCBI Taxonomy" id="260670"/>
    <lineage>
        <taxon>Eukaryota</taxon>
        <taxon>Fungi</taxon>
        <taxon>Dikarya</taxon>
        <taxon>Ascomycota</taxon>
        <taxon>Pezizomycotina</taxon>
        <taxon>Sordariomycetes</taxon>
        <taxon>Sordariomycetidae</taxon>
        <taxon>Sordariales</taxon>
        <taxon>Lasiosphaeriaceae</taxon>
        <taxon>Lasiosphaeris</taxon>
    </lineage>
</organism>
<dbReference type="PANTHER" id="PTHR11117:SF6">
    <property type="entry name" value="SYNTHETASE SUBUNIT ALPHA, PUTATIVE (AFU_ORTHOLOGUE AFUA_1G10830)-RELATED"/>
    <property type="match status" value="1"/>
</dbReference>
<keyword evidence="3" id="KW-1185">Reference proteome</keyword>
<feature type="domain" description="CoA-binding" evidence="1">
    <location>
        <begin position="36"/>
        <end position="114"/>
    </location>
</feature>
<proteinExistence type="predicted"/>
<dbReference type="GO" id="GO:0004775">
    <property type="term" value="F:succinate-CoA ligase (ADP-forming) activity"/>
    <property type="evidence" value="ECO:0007669"/>
    <property type="project" value="TreeGrafter"/>
</dbReference>
<evidence type="ECO:0000313" key="2">
    <source>
        <dbReference type="EMBL" id="KAK0730543.1"/>
    </source>
</evidence>
<evidence type="ECO:0000313" key="3">
    <source>
        <dbReference type="Proteomes" id="UP001172102"/>
    </source>
</evidence>
<dbReference type="SUPFAM" id="SSF51735">
    <property type="entry name" value="NAD(P)-binding Rossmann-fold domains"/>
    <property type="match status" value="1"/>
</dbReference>
<dbReference type="GO" id="GO:0009361">
    <property type="term" value="C:succinate-CoA ligase complex (ADP-forming)"/>
    <property type="evidence" value="ECO:0007669"/>
    <property type="project" value="TreeGrafter"/>
</dbReference>
<dbReference type="GO" id="GO:0006099">
    <property type="term" value="P:tricarboxylic acid cycle"/>
    <property type="evidence" value="ECO:0007669"/>
    <property type="project" value="TreeGrafter"/>
</dbReference>
<name>A0AA40BA89_9PEZI</name>
<dbReference type="Gene3D" id="3.40.50.720">
    <property type="entry name" value="NAD(P)-binding Rossmann-like Domain"/>
    <property type="match status" value="1"/>
</dbReference>
<gene>
    <name evidence="2" type="ORF">B0H67DRAFT_37989</name>
</gene>
<evidence type="ECO:0000259" key="1">
    <source>
        <dbReference type="Pfam" id="PF02629"/>
    </source>
</evidence>
<protein>
    <recommendedName>
        <fullName evidence="1">CoA-binding domain-containing protein</fullName>
    </recommendedName>
</protein>
<dbReference type="GO" id="GO:0005739">
    <property type="term" value="C:mitochondrion"/>
    <property type="evidence" value="ECO:0007669"/>
    <property type="project" value="TreeGrafter"/>
</dbReference>
<reference evidence="2" key="1">
    <citation type="submission" date="2023-06" db="EMBL/GenBank/DDBJ databases">
        <title>Genome-scale phylogeny and comparative genomics of the fungal order Sordariales.</title>
        <authorList>
            <consortium name="Lawrence Berkeley National Laboratory"/>
            <person name="Hensen N."/>
            <person name="Bonometti L."/>
            <person name="Westerberg I."/>
            <person name="Brannstrom I.O."/>
            <person name="Guillou S."/>
            <person name="Cros-Aarteil S."/>
            <person name="Calhoun S."/>
            <person name="Haridas S."/>
            <person name="Kuo A."/>
            <person name="Mondo S."/>
            <person name="Pangilinan J."/>
            <person name="Riley R."/>
            <person name="Labutti K."/>
            <person name="Andreopoulos B."/>
            <person name="Lipzen A."/>
            <person name="Chen C."/>
            <person name="Yanf M."/>
            <person name="Daum C."/>
            <person name="Ng V."/>
            <person name="Clum A."/>
            <person name="Steindorff A."/>
            <person name="Ohm R."/>
            <person name="Martin F."/>
            <person name="Silar P."/>
            <person name="Natvig D."/>
            <person name="Lalanne C."/>
            <person name="Gautier V."/>
            <person name="Ament-Velasquez S.L."/>
            <person name="Kruys A."/>
            <person name="Hutchinson M.I."/>
            <person name="Powell A.J."/>
            <person name="Barry K."/>
            <person name="Miller A.N."/>
            <person name="Grigoriev I.V."/>
            <person name="Debuchy R."/>
            <person name="Gladieux P."/>
            <person name="Thoren M.H."/>
            <person name="Johannesson H."/>
        </authorList>
    </citation>
    <scope>NUCLEOTIDE SEQUENCE</scope>
    <source>
        <strain evidence="2">SMH4607-1</strain>
    </source>
</reference>
<dbReference type="GO" id="GO:0004776">
    <property type="term" value="F:succinate-CoA ligase (GDP-forming) activity"/>
    <property type="evidence" value="ECO:0007669"/>
    <property type="project" value="TreeGrafter"/>
</dbReference>
<accession>A0AA40BA89</accession>
<dbReference type="Proteomes" id="UP001172102">
    <property type="component" value="Unassembled WGS sequence"/>
</dbReference>
<dbReference type="EMBL" id="JAUKUA010000001">
    <property type="protein sequence ID" value="KAK0730543.1"/>
    <property type="molecule type" value="Genomic_DNA"/>
</dbReference>
<dbReference type="Pfam" id="PF02629">
    <property type="entry name" value="CoA_binding"/>
    <property type="match status" value="1"/>
</dbReference>
<dbReference type="InterPro" id="IPR036291">
    <property type="entry name" value="NAD(P)-bd_dom_sf"/>
</dbReference>
<dbReference type="AlphaFoldDB" id="A0AA40BA89"/>
<comment type="caution">
    <text evidence="2">The sequence shown here is derived from an EMBL/GenBank/DDBJ whole genome shotgun (WGS) entry which is preliminary data.</text>
</comment>
<dbReference type="InterPro" id="IPR003781">
    <property type="entry name" value="CoA-bd"/>
</dbReference>